<dbReference type="SUPFAM" id="SSF53335">
    <property type="entry name" value="S-adenosyl-L-methionine-dependent methyltransferases"/>
    <property type="match status" value="1"/>
</dbReference>
<feature type="non-terminal residue" evidence="1">
    <location>
        <position position="278"/>
    </location>
</feature>
<dbReference type="Gene3D" id="3.40.50.150">
    <property type="entry name" value="Vaccinia Virus protein VP39"/>
    <property type="match status" value="1"/>
</dbReference>
<protein>
    <recommendedName>
        <fullName evidence="2">O-methyltransferase domain-containing protein</fullName>
    </recommendedName>
</protein>
<gene>
    <name evidence="1" type="ORF">LCGC14_3044940</name>
</gene>
<dbReference type="AlphaFoldDB" id="A0A0F8WP10"/>
<name>A0A0F8WP10_9ZZZZ</name>
<organism evidence="1">
    <name type="scientific">marine sediment metagenome</name>
    <dbReference type="NCBI Taxonomy" id="412755"/>
    <lineage>
        <taxon>unclassified sequences</taxon>
        <taxon>metagenomes</taxon>
        <taxon>ecological metagenomes</taxon>
    </lineage>
</organism>
<evidence type="ECO:0008006" key="2">
    <source>
        <dbReference type="Google" id="ProtNLM"/>
    </source>
</evidence>
<accession>A0A0F8WP10</accession>
<dbReference type="EMBL" id="LAZR01064010">
    <property type="protein sequence ID" value="KKK58388.1"/>
    <property type="molecule type" value="Genomic_DNA"/>
</dbReference>
<proteinExistence type="predicted"/>
<evidence type="ECO:0000313" key="1">
    <source>
        <dbReference type="EMBL" id="KKK58388.1"/>
    </source>
</evidence>
<sequence length="278" mass="31729">MISWEQPAKKIMQLLFRPRLKDREQLSRFEEISMQYPEICRRLLGDSSGSCVSMGGYEWGTWAGQVRQSFHHGVPMGFLHHSTLTQTMVFSRKKGISITEKLARNIQDTFGAQTTEILLREDYIGLPTITNLRYMTSAQRAHHTNHLASYTRATQNAFWDNQHIVEWGGGYGNMARIIRRMNPSVTYTIIDLPELLALQYIYLTSLEGKDRVHIINPGDDISVSPGVINLIPSQYLLESKENILSCDGFISTWGLTESPQKAQMYVHKHAYFGASMIL</sequence>
<comment type="caution">
    <text evidence="1">The sequence shown here is derived from an EMBL/GenBank/DDBJ whole genome shotgun (WGS) entry which is preliminary data.</text>
</comment>
<dbReference type="InterPro" id="IPR029063">
    <property type="entry name" value="SAM-dependent_MTases_sf"/>
</dbReference>
<reference evidence="1" key="1">
    <citation type="journal article" date="2015" name="Nature">
        <title>Complex archaea that bridge the gap between prokaryotes and eukaryotes.</title>
        <authorList>
            <person name="Spang A."/>
            <person name="Saw J.H."/>
            <person name="Jorgensen S.L."/>
            <person name="Zaremba-Niedzwiedzka K."/>
            <person name="Martijn J."/>
            <person name="Lind A.E."/>
            <person name="van Eijk R."/>
            <person name="Schleper C."/>
            <person name="Guy L."/>
            <person name="Ettema T.J."/>
        </authorList>
    </citation>
    <scope>NUCLEOTIDE SEQUENCE</scope>
</reference>